<sequence length="67" mass="7438">MRLPHIHLAAARFTVRDKNHRSINILTTDERMDAALPVSNLRLGTVLSRASLTNTGLLTACPLMKNE</sequence>
<dbReference type="AlphaFoldDB" id="A0A1M5CRX6"/>
<dbReference type="Proteomes" id="UP000184533">
    <property type="component" value="Unassembled WGS sequence"/>
</dbReference>
<evidence type="ECO:0000313" key="2">
    <source>
        <dbReference type="Proteomes" id="UP000184533"/>
    </source>
</evidence>
<gene>
    <name evidence="1" type="ORF">SAMN02745223_03028</name>
</gene>
<reference evidence="1 2" key="1">
    <citation type="submission" date="2016-11" db="EMBL/GenBank/DDBJ databases">
        <authorList>
            <person name="Jaros S."/>
            <person name="Januszkiewicz K."/>
            <person name="Wedrychowicz H."/>
        </authorList>
    </citation>
    <scope>NUCLEOTIDE SEQUENCE [LARGE SCALE GENOMIC DNA]</scope>
    <source>
        <strain evidence="1 2">DSM 17137</strain>
    </source>
</reference>
<protein>
    <submittedName>
        <fullName evidence="1">Uncharacterized protein</fullName>
    </submittedName>
</protein>
<organism evidence="1 2">
    <name type="scientific">Devosia limi DSM 17137</name>
    <dbReference type="NCBI Taxonomy" id="1121477"/>
    <lineage>
        <taxon>Bacteria</taxon>
        <taxon>Pseudomonadati</taxon>
        <taxon>Pseudomonadota</taxon>
        <taxon>Alphaproteobacteria</taxon>
        <taxon>Hyphomicrobiales</taxon>
        <taxon>Devosiaceae</taxon>
        <taxon>Devosia</taxon>
    </lineage>
</organism>
<dbReference type="EMBL" id="FQVC01000009">
    <property type="protein sequence ID" value="SHF57367.1"/>
    <property type="molecule type" value="Genomic_DNA"/>
</dbReference>
<accession>A0A1M5CRX6</accession>
<proteinExistence type="predicted"/>
<evidence type="ECO:0000313" key="1">
    <source>
        <dbReference type="EMBL" id="SHF57367.1"/>
    </source>
</evidence>
<name>A0A1M5CRX6_9HYPH</name>